<accession>A0RVJ9</accession>
<dbReference type="SUPFAM" id="SSF55874">
    <property type="entry name" value="ATPase domain of HSP90 chaperone/DNA topoisomerase II/histidine kinase"/>
    <property type="match status" value="1"/>
</dbReference>
<evidence type="ECO:0000313" key="2">
    <source>
        <dbReference type="Proteomes" id="UP000000758"/>
    </source>
</evidence>
<protein>
    <submittedName>
        <fullName evidence="1">Uncharacterized protein</fullName>
    </submittedName>
</protein>
<dbReference type="InterPro" id="IPR036890">
    <property type="entry name" value="HATPase_C_sf"/>
</dbReference>
<dbReference type="Gene3D" id="3.30.565.10">
    <property type="entry name" value="Histidine kinase-like ATPase, C-terminal domain"/>
    <property type="match status" value="1"/>
</dbReference>
<dbReference type="EnsemblBacteria" id="ABK77366">
    <property type="protein sequence ID" value="ABK77366"/>
    <property type="gene ID" value="CENSYa_0733"/>
</dbReference>
<reference evidence="1 2" key="1">
    <citation type="journal article" date="2006" name="Proc. Natl. Acad. Sci. U.S.A.">
        <title>Genomic analysis of the uncultivated marine crenarchaeote Cenarchaeum symbiosum.</title>
        <authorList>
            <person name="Hallam S.J."/>
            <person name="Konstantinidis K.T."/>
            <person name="Putnam N."/>
            <person name="Schleper C."/>
            <person name="Watanabe Y."/>
            <person name="Sugahara J."/>
            <person name="Preston C."/>
            <person name="de la Torre J."/>
            <person name="Richardson P.M."/>
            <person name="DeLong E.F."/>
        </authorList>
    </citation>
    <scope>NUCLEOTIDE SEQUENCE [LARGE SCALE GENOMIC DNA]</scope>
    <source>
        <strain evidence="2">A</strain>
    </source>
</reference>
<evidence type="ECO:0000313" key="1">
    <source>
        <dbReference type="EMBL" id="ABK77366.1"/>
    </source>
</evidence>
<keyword evidence="2" id="KW-1185">Reference proteome</keyword>
<name>A0RVJ9_CENSY</name>
<dbReference type="EMBL" id="DP000238">
    <property type="protein sequence ID" value="ABK77366.1"/>
    <property type="molecule type" value="Genomic_DNA"/>
</dbReference>
<dbReference type="HOGENOM" id="CLU_392628_0_0_2"/>
<sequence>MTGVYVPKVEPDSPLDLGPDAGWMPIEMEAAVAKQRLSTEIYKNPASGFRELYTNEARACRTARREHGADPHILVAYDALDRELSIEGVDSLGMSRWAFENSFRVLCASTNHDGTENGQFGMGQAAYTTLGSRMRFETHSREDGSMYAFMGIDGRGFQGGIPMEERGYGSRVSVVLHEGVDPEEVSEMAEACALLSGVRTVYAVSNSAAAGGGTGDGTRELHTMEEHLEGLGRRGMRTCTFRASGGGIEAAAVFILYRSRGLSEFYSPGGGVRVFLARAPVGTGIAFDGILGRAAHIIIHATDERRHRPMPDRERLTRGAEDDIKAAAGAMLLSEIKRHMRFGTFGEMRGSGRAQMACAAWACDRDSDALPPLTRSFCRALRARVCTADDRSRVPLEEAAGGRPLVLADAFSAGRLGAVAEHDGRVLVVRGYDRENRELLTRYNLLLGLPTLEGYMEEHGLRAQARRGGRQTEYSSAASRHGYMPDTVAVSQELVDEVGDSCIRSARAREASRLLGAIDTSYTITRDGPADGGTPEAEFVERASKASYRTSAGIMTGAAIAARDDILLVESGMDGFGGFGVEGYTEVLGTADELFEVAFLCHSAGAKASIGTAGRRHGICPLPTVDLGAHSISGWDGYYSVDGAYILSCVQHALGTVKNVELAGLIGRPADRGAARNRAEVAISLDGALRAARHPGPSRSES</sequence>
<dbReference type="STRING" id="414004.CENSYa_0733"/>
<dbReference type="AlphaFoldDB" id="A0RVJ9"/>
<dbReference type="KEGG" id="csy:CENSYa_0733"/>
<proteinExistence type="predicted"/>
<dbReference type="Proteomes" id="UP000000758">
    <property type="component" value="Chromosome"/>
</dbReference>
<gene>
    <name evidence="1" type="ordered locus">CENSYa_0733</name>
</gene>
<organism evidence="1 2">
    <name type="scientific">Cenarchaeum symbiosum (strain A)</name>
    <dbReference type="NCBI Taxonomy" id="414004"/>
    <lineage>
        <taxon>Archaea</taxon>
        <taxon>Nitrososphaerota</taxon>
        <taxon>Candidatus Cenarchaeales</taxon>
        <taxon>Candidatus Cenarchaeaceae</taxon>
        <taxon>Candidatus Cenarchaeum</taxon>
    </lineage>
</organism>